<evidence type="ECO:0000313" key="8">
    <source>
        <dbReference type="EMBL" id="CAB1128238.1"/>
    </source>
</evidence>
<dbReference type="UniPathway" id="UPA00031">
    <property type="reaction ID" value="UER00012"/>
</dbReference>
<keyword evidence="9" id="KW-1185">Reference proteome</keyword>
<keyword evidence="3 6" id="KW-0032">Aminotransferase</keyword>
<dbReference type="NCBIfam" id="TIGR01141">
    <property type="entry name" value="hisC"/>
    <property type="match status" value="1"/>
</dbReference>
<keyword evidence="5 6" id="KW-0663">Pyridoxal phosphate</keyword>
<protein>
    <recommendedName>
        <fullName evidence="6">Histidinol-phosphate aminotransferase</fullName>
        <ecNumber evidence="6">2.6.1.9</ecNumber>
    </recommendedName>
    <alternativeName>
        <fullName evidence="6">Imidazole acetol-phosphate transaminase</fullName>
    </alternativeName>
</protein>
<dbReference type="AlphaFoldDB" id="A0A6F8ZEE0"/>
<name>A0A6F8ZEE0_9FIRM</name>
<dbReference type="GO" id="GO:0000105">
    <property type="term" value="P:L-histidine biosynthetic process"/>
    <property type="evidence" value="ECO:0007669"/>
    <property type="project" value="UniProtKB-UniRule"/>
</dbReference>
<evidence type="ECO:0000256" key="6">
    <source>
        <dbReference type="HAMAP-Rule" id="MF_01023"/>
    </source>
</evidence>
<proteinExistence type="inferred from homology"/>
<comment type="similarity">
    <text evidence="6">Belongs to the class-II pyridoxal-phosphate-dependent aminotransferase family. Histidinol-phosphate aminotransferase subfamily.</text>
</comment>
<evidence type="ECO:0000256" key="2">
    <source>
        <dbReference type="ARBA" id="ARBA00011738"/>
    </source>
</evidence>
<dbReference type="EMBL" id="LR778114">
    <property type="protein sequence ID" value="CAB1128238.1"/>
    <property type="molecule type" value="Genomic_DNA"/>
</dbReference>
<dbReference type="InterPro" id="IPR015422">
    <property type="entry name" value="PyrdxlP-dep_Trfase_small"/>
</dbReference>
<evidence type="ECO:0000256" key="3">
    <source>
        <dbReference type="ARBA" id="ARBA00022576"/>
    </source>
</evidence>
<evidence type="ECO:0000259" key="7">
    <source>
        <dbReference type="Pfam" id="PF00155"/>
    </source>
</evidence>
<dbReference type="InterPro" id="IPR005861">
    <property type="entry name" value="HisP_aminotrans"/>
</dbReference>
<keyword evidence="6" id="KW-0368">Histidine biosynthesis</keyword>
<dbReference type="HAMAP" id="MF_01023">
    <property type="entry name" value="HisC_aminotrans_2"/>
    <property type="match status" value="1"/>
</dbReference>
<comment type="pathway">
    <text evidence="6">Amino-acid biosynthesis; L-histidine biosynthesis; L-histidine from 5-phospho-alpha-D-ribose 1-diphosphate: step 7/9.</text>
</comment>
<comment type="cofactor">
    <cofactor evidence="1 6">
        <name>pyridoxal 5'-phosphate</name>
        <dbReference type="ChEBI" id="CHEBI:597326"/>
    </cofactor>
</comment>
<accession>A0A6F8ZEE0</accession>
<evidence type="ECO:0000256" key="5">
    <source>
        <dbReference type="ARBA" id="ARBA00022898"/>
    </source>
</evidence>
<keyword evidence="6" id="KW-0028">Amino-acid biosynthesis</keyword>
<dbReference type="PANTHER" id="PTHR43643">
    <property type="entry name" value="HISTIDINOL-PHOSPHATE AMINOTRANSFERASE 2"/>
    <property type="match status" value="1"/>
</dbReference>
<dbReference type="GO" id="GO:0030170">
    <property type="term" value="F:pyridoxal phosphate binding"/>
    <property type="evidence" value="ECO:0007669"/>
    <property type="project" value="InterPro"/>
</dbReference>
<feature type="modified residue" description="N6-(pyridoxal phosphate)lysine" evidence="6">
    <location>
        <position position="222"/>
    </location>
</feature>
<reference evidence="8 9" key="1">
    <citation type="submission" date="2020-02" db="EMBL/GenBank/DDBJ databases">
        <authorList>
            <person name="Hogendoorn C."/>
        </authorList>
    </citation>
    <scope>NUCLEOTIDE SEQUENCE [LARGE SCALE GENOMIC DNA]</scope>
    <source>
        <strain evidence="8">R501</strain>
    </source>
</reference>
<evidence type="ECO:0000256" key="1">
    <source>
        <dbReference type="ARBA" id="ARBA00001933"/>
    </source>
</evidence>
<dbReference type="EC" id="2.6.1.9" evidence="6"/>
<dbReference type="InterPro" id="IPR015421">
    <property type="entry name" value="PyrdxlP-dep_Trfase_major"/>
</dbReference>
<dbReference type="InterPro" id="IPR050106">
    <property type="entry name" value="HistidinolP_aminotransfase"/>
</dbReference>
<dbReference type="Pfam" id="PF00155">
    <property type="entry name" value="Aminotran_1_2"/>
    <property type="match status" value="1"/>
</dbReference>
<sequence>MAVWYRKALEAVPAYEAGRAPAAGSGGAPPLKLSSNESLWGPSPAVQERLRALAGEVYRYPDPAATGLRRALADAAGLDPAQVVVGNGADEILRLVTTVFLEAGTEAVLPAPSFAAYRLYAALAGAAVREVPLGPDGGMDLEAMAAAVSSRTRVVFLCNPNNPTGVVTPRAAWERFLDRLPQGVVVVSDEAYREFVTDPAYPDTLAAVREGRPVIHVRTFSKLYALAGLRVGWAALPAGLAELLWRARDPFANNSLGLAAAEAALADRAWTAHVQAETLAARRRLEEGLSRRGLRFTPSQTNFVLLDVRPESGSAFAARLETAGIAVRATESFGLPGHVRITVPPAAHLGRLLEALEAAQAEGPRS</sequence>
<dbReference type="Gene3D" id="3.90.1150.10">
    <property type="entry name" value="Aspartate Aminotransferase, domain 1"/>
    <property type="match status" value="1"/>
</dbReference>
<dbReference type="Gene3D" id="3.40.640.10">
    <property type="entry name" value="Type I PLP-dependent aspartate aminotransferase-like (Major domain)"/>
    <property type="match status" value="1"/>
</dbReference>
<keyword evidence="4 6" id="KW-0808">Transferase</keyword>
<dbReference type="InterPro" id="IPR015424">
    <property type="entry name" value="PyrdxlP-dep_Trfase"/>
</dbReference>
<dbReference type="Proteomes" id="UP000503399">
    <property type="component" value="Chromosome"/>
</dbReference>
<dbReference type="SUPFAM" id="SSF53383">
    <property type="entry name" value="PLP-dependent transferases"/>
    <property type="match status" value="1"/>
</dbReference>
<dbReference type="KEGG" id="hfv:R50_0732"/>
<evidence type="ECO:0000313" key="9">
    <source>
        <dbReference type="Proteomes" id="UP000503399"/>
    </source>
</evidence>
<dbReference type="PANTHER" id="PTHR43643:SF3">
    <property type="entry name" value="HISTIDINOL-PHOSPHATE AMINOTRANSFERASE"/>
    <property type="match status" value="1"/>
</dbReference>
<organism evidence="8 9">
    <name type="scientific">Candidatus Hydrogenisulfobacillus filiaventi</name>
    <dbReference type="NCBI Taxonomy" id="2707344"/>
    <lineage>
        <taxon>Bacteria</taxon>
        <taxon>Bacillati</taxon>
        <taxon>Bacillota</taxon>
        <taxon>Clostridia</taxon>
        <taxon>Eubacteriales</taxon>
        <taxon>Clostridiales Family XVII. Incertae Sedis</taxon>
        <taxon>Candidatus Hydrogenisulfobacillus</taxon>
    </lineage>
</organism>
<evidence type="ECO:0000256" key="4">
    <source>
        <dbReference type="ARBA" id="ARBA00022679"/>
    </source>
</evidence>
<dbReference type="CDD" id="cd00609">
    <property type="entry name" value="AAT_like"/>
    <property type="match status" value="1"/>
</dbReference>
<comment type="subunit">
    <text evidence="2 6">Homodimer.</text>
</comment>
<gene>
    <name evidence="6 8" type="primary">hisC</name>
    <name evidence="8" type="ORF">R50_0732</name>
</gene>
<feature type="domain" description="Aminotransferase class I/classII large" evidence="7">
    <location>
        <begin position="31"/>
        <end position="356"/>
    </location>
</feature>
<dbReference type="InterPro" id="IPR004839">
    <property type="entry name" value="Aminotransferase_I/II_large"/>
</dbReference>
<dbReference type="GO" id="GO:0004400">
    <property type="term" value="F:histidinol-phosphate transaminase activity"/>
    <property type="evidence" value="ECO:0007669"/>
    <property type="project" value="UniProtKB-UniRule"/>
</dbReference>
<comment type="catalytic activity">
    <reaction evidence="6">
        <text>L-histidinol phosphate + 2-oxoglutarate = 3-(imidazol-4-yl)-2-oxopropyl phosphate + L-glutamate</text>
        <dbReference type="Rhea" id="RHEA:23744"/>
        <dbReference type="ChEBI" id="CHEBI:16810"/>
        <dbReference type="ChEBI" id="CHEBI:29985"/>
        <dbReference type="ChEBI" id="CHEBI:57766"/>
        <dbReference type="ChEBI" id="CHEBI:57980"/>
        <dbReference type="EC" id="2.6.1.9"/>
    </reaction>
</comment>